<evidence type="ECO:0000256" key="1">
    <source>
        <dbReference type="ARBA" id="ARBA00023015"/>
    </source>
</evidence>
<gene>
    <name evidence="6" type="ORF">CQW23_29679</name>
</gene>
<comment type="caution">
    <text evidence="6">The sequence shown here is derived from an EMBL/GenBank/DDBJ whole genome shotgun (WGS) entry which is preliminary data.</text>
</comment>
<dbReference type="AlphaFoldDB" id="A0A2G2VCU7"/>
<dbReference type="GO" id="GO:0006355">
    <property type="term" value="P:regulation of DNA-templated transcription"/>
    <property type="evidence" value="ECO:0007669"/>
    <property type="project" value="InterPro"/>
</dbReference>
<dbReference type="GO" id="GO:0003677">
    <property type="term" value="F:DNA binding"/>
    <property type="evidence" value="ECO:0007669"/>
    <property type="project" value="UniProtKB-KW"/>
</dbReference>
<sequence>MLSGSSNGGCSIPSDKEMMNYLVNYVKGKSFPIKHTVMDVDDRYGIKVLSPTQILESTEPPRKKKNTRYLITVQDLRKFEGNPSKGALAAWKCAPKLKRIFDANNRHMGYVKISGYFVRDNPSLRLRRTEWHMREYILSSKYLHPNKVERKKVLITLIVDTSKEEKGNNDNNQNDGWKSMMEITQSPQAGQQNDDVLSSQQQQIMQSLQALQLQHSSY</sequence>
<protein>
    <recommendedName>
        <fullName evidence="5">NAC domain-containing protein</fullName>
    </recommendedName>
</protein>
<dbReference type="EMBL" id="MLFT02000018">
    <property type="protein sequence ID" value="PHT30759.1"/>
    <property type="molecule type" value="Genomic_DNA"/>
</dbReference>
<evidence type="ECO:0000256" key="3">
    <source>
        <dbReference type="ARBA" id="ARBA00023163"/>
    </source>
</evidence>
<feature type="domain" description="NAC" evidence="5">
    <location>
        <begin position="13"/>
        <end position="137"/>
    </location>
</feature>
<evidence type="ECO:0000256" key="2">
    <source>
        <dbReference type="ARBA" id="ARBA00023125"/>
    </source>
</evidence>
<dbReference type="Pfam" id="PF02365">
    <property type="entry name" value="NAM"/>
    <property type="match status" value="1"/>
</dbReference>
<keyword evidence="1" id="KW-0805">Transcription regulation</keyword>
<evidence type="ECO:0000256" key="4">
    <source>
        <dbReference type="ARBA" id="ARBA00023242"/>
    </source>
</evidence>
<dbReference type="OrthoDB" id="1296807at2759"/>
<dbReference type="InterPro" id="IPR036093">
    <property type="entry name" value="NAC_dom_sf"/>
</dbReference>
<dbReference type="SUPFAM" id="SSF101941">
    <property type="entry name" value="NAC domain"/>
    <property type="match status" value="1"/>
</dbReference>
<keyword evidence="7" id="KW-1185">Reference proteome</keyword>
<keyword evidence="2" id="KW-0238">DNA-binding</keyword>
<dbReference type="Gene3D" id="2.170.150.80">
    <property type="entry name" value="NAC domain"/>
    <property type="match status" value="1"/>
</dbReference>
<dbReference type="InterPro" id="IPR003441">
    <property type="entry name" value="NAC-dom"/>
</dbReference>
<dbReference type="Proteomes" id="UP000224567">
    <property type="component" value="Unassembled WGS sequence"/>
</dbReference>
<evidence type="ECO:0000259" key="5">
    <source>
        <dbReference type="Pfam" id="PF02365"/>
    </source>
</evidence>
<reference evidence="7" key="2">
    <citation type="journal article" date="2017" name="J. Anim. Genet.">
        <title>Multiple reference genome sequences of hot pepper reveal the massive evolution of plant disease resistance genes by retroduplication.</title>
        <authorList>
            <person name="Kim S."/>
            <person name="Park J."/>
            <person name="Yeom S.-I."/>
            <person name="Kim Y.-M."/>
            <person name="Seo E."/>
            <person name="Kim K.-T."/>
            <person name="Kim M.-S."/>
            <person name="Lee J.M."/>
            <person name="Cheong K."/>
            <person name="Shin H.-S."/>
            <person name="Kim S.-B."/>
            <person name="Han K."/>
            <person name="Lee J."/>
            <person name="Park M."/>
            <person name="Lee H.-A."/>
            <person name="Lee H.-Y."/>
            <person name="Lee Y."/>
            <person name="Oh S."/>
            <person name="Lee J.H."/>
            <person name="Choi E."/>
            <person name="Choi E."/>
            <person name="Lee S.E."/>
            <person name="Jeon J."/>
            <person name="Kim H."/>
            <person name="Choi G."/>
            <person name="Song H."/>
            <person name="Lee J."/>
            <person name="Lee S.-C."/>
            <person name="Kwon J.-K."/>
            <person name="Lee H.-Y."/>
            <person name="Koo N."/>
            <person name="Hong Y."/>
            <person name="Kim R.W."/>
            <person name="Kang W.-H."/>
            <person name="Huh J.H."/>
            <person name="Kang B.-C."/>
            <person name="Yang T.-J."/>
            <person name="Lee Y.-H."/>
            <person name="Bennetzen J.L."/>
            <person name="Choi D."/>
        </authorList>
    </citation>
    <scope>NUCLEOTIDE SEQUENCE [LARGE SCALE GENOMIC DNA]</scope>
    <source>
        <strain evidence="7">cv. PBC81</strain>
    </source>
</reference>
<reference evidence="6 7" key="1">
    <citation type="journal article" date="2017" name="Genome Biol.">
        <title>New reference genome sequences of hot pepper reveal the massive evolution of plant disease-resistance genes by retroduplication.</title>
        <authorList>
            <person name="Kim S."/>
            <person name="Park J."/>
            <person name="Yeom S.I."/>
            <person name="Kim Y.M."/>
            <person name="Seo E."/>
            <person name="Kim K.T."/>
            <person name="Kim M.S."/>
            <person name="Lee J.M."/>
            <person name="Cheong K."/>
            <person name="Shin H.S."/>
            <person name="Kim S.B."/>
            <person name="Han K."/>
            <person name="Lee J."/>
            <person name="Park M."/>
            <person name="Lee H.A."/>
            <person name="Lee H.Y."/>
            <person name="Lee Y."/>
            <person name="Oh S."/>
            <person name="Lee J.H."/>
            <person name="Choi E."/>
            <person name="Choi E."/>
            <person name="Lee S.E."/>
            <person name="Jeon J."/>
            <person name="Kim H."/>
            <person name="Choi G."/>
            <person name="Song H."/>
            <person name="Lee J."/>
            <person name="Lee S.C."/>
            <person name="Kwon J.K."/>
            <person name="Lee H.Y."/>
            <person name="Koo N."/>
            <person name="Hong Y."/>
            <person name="Kim R.W."/>
            <person name="Kang W.H."/>
            <person name="Huh J.H."/>
            <person name="Kang B.C."/>
            <person name="Yang T.J."/>
            <person name="Lee Y.H."/>
            <person name="Bennetzen J.L."/>
            <person name="Choi D."/>
        </authorList>
    </citation>
    <scope>NUCLEOTIDE SEQUENCE [LARGE SCALE GENOMIC DNA]</scope>
    <source>
        <strain evidence="7">cv. PBC81</strain>
    </source>
</reference>
<organism evidence="6 7">
    <name type="scientific">Capsicum baccatum</name>
    <name type="common">Peruvian pepper</name>
    <dbReference type="NCBI Taxonomy" id="33114"/>
    <lineage>
        <taxon>Eukaryota</taxon>
        <taxon>Viridiplantae</taxon>
        <taxon>Streptophyta</taxon>
        <taxon>Embryophyta</taxon>
        <taxon>Tracheophyta</taxon>
        <taxon>Spermatophyta</taxon>
        <taxon>Magnoliopsida</taxon>
        <taxon>eudicotyledons</taxon>
        <taxon>Gunneridae</taxon>
        <taxon>Pentapetalae</taxon>
        <taxon>asterids</taxon>
        <taxon>lamiids</taxon>
        <taxon>Solanales</taxon>
        <taxon>Solanaceae</taxon>
        <taxon>Solanoideae</taxon>
        <taxon>Capsiceae</taxon>
        <taxon>Capsicum</taxon>
    </lineage>
</organism>
<evidence type="ECO:0000313" key="7">
    <source>
        <dbReference type="Proteomes" id="UP000224567"/>
    </source>
</evidence>
<name>A0A2G2VCU7_CAPBA</name>
<keyword evidence="3" id="KW-0804">Transcription</keyword>
<accession>A0A2G2VCU7</accession>
<evidence type="ECO:0000313" key="6">
    <source>
        <dbReference type="EMBL" id="PHT30759.1"/>
    </source>
</evidence>
<proteinExistence type="predicted"/>
<keyword evidence="4" id="KW-0539">Nucleus</keyword>